<dbReference type="InterPro" id="IPR006694">
    <property type="entry name" value="Fatty_acid_hydroxylase"/>
</dbReference>
<dbReference type="RefSeq" id="WP_145095263.1">
    <property type="nucleotide sequence ID" value="NZ_CP036348.1"/>
</dbReference>
<reference evidence="7 8" key="1">
    <citation type="submission" date="2019-02" db="EMBL/GenBank/DDBJ databases">
        <title>Deep-cultivation of Planctomycetes and their phenomic and genomic characterization uncovers novel biology.</title>
        <authorList>
            <person name="Wiegand S."/>
            <person name="Jogler M."/>
            <person name="Boedeker C."/>
            <person name="Pinto D."/>
            <person name="Vollmers J."/>
            <person name="Rivas-Marin E."/>
            <person name="Kohn T."/>
            <person name="Peeters S.H."/>
            <person name="Heuer A."/>
            <person name="Rast P."/>
            <person name="Oberbeckmann S."/>
            <person name="Bunk B."/>
            <person name="Jeske O."/>
            <person name="Meyerdierks A."/>
            <person name="Storesund J.E."/>
            <person name="Kallscheuer N."/>
            <person name="Luecker S."/>
            <person name="Lage O.M."/>
            <person name="Pohl T."/>
            <person name="Merkel B.J."/>
            <person name="Hornburger P."/>
            <person name="Mueller R.-W."/>
            <person name="Bruemmer F."/>
            <person name="Labrenz M."/>
            <person name="Spormann A.M."/>
            <person name="Op den Camp H."/>
            <person name="Overmann J."/>
            <person name="Amann R."/>
            <person name="Jetten M.S.M."/>
            <person name="Mascher T."/>
            <person name="Medema M.H."/>
            <person name="Devos D.P."/>
            <person name="Kaster A.-K."/>
            <person name="Ovreas L."/>
            <person name="Rohde M."/>
            <person name="Galperin M.Y."/>
            <person name="Jogler C."/>
        </authorList>
    </citation>
    <scope>NUCLEOTIDE SEQUENCE [LARGE SCALE GENOMIC DNA]</scope>
    <source>
        <strain evidence="7 8">Poly24</strain>
    </source>
</reference>
<dbReference type="Pfam" id="PF04116">
    <property type="entry name" value="FA_hydroxylase"/>
    <property type="match status" value="1"/>
</dbReference>
<comment type="subcellular location">
    <subcellularLocation>
        <location evidence="1">Membrane</location>
    </subcellularLocation>
</comment>
<evidence type="ECO:0000256" key="3">
    <source>
        <dbReference type="ARBA" id="ARBA00022989"/>
    </source>
</evidence>
<dbReference type="GO" id="GO:0016020">
    <property type="term" value="C:membrane"/>
    <property type="evidence" value="ECO:0007669"/>
    <property type="project" value="UniProtKB-SubCell"/>
</dbReference>
<evidence type="ECO:0000259" key="6">
    <source>
        <dbReference type="Pfam" id="PF04116"/>
    </source>
</evidence>
<dbReference type="KEGG" id="rcf:Poly24_25210"/>
<feature type="transmembrane region" description="Helical" evidence="5">
    <location>
        <begin position="228"/>
        <end position="253"/>
    </location>
</feature>
<evidence type="ECO:0000256" key="2">
    <source>
        <dbReference type="ARBA" id="ARBA00022692"/>
    </source>
</evidence>
<sequence length="377" mass="42676">MNTAIAKPQPLSPASSPGAEYPLWGSASPGGVYNSHLVAGAIFVALALFGAINAWLVLWLNGCLFFGMLFDRRTWKRKLAVGAMPGQMLLYAQVVLRAAVHMFPYYAVAFVLYLGIAPVVLPLNFAISSFVMLYGFYMAIRSYWLLRYLWVLRFRWDRAGRLFETHQANLKSQTASIQHVLWAYCIGNVGLVVRCASQVMTIGLFEFLRQAWNLDLTQHPQWSGHVMTIFWGTAAIWLATFWFALQPAFLIYYRVHRTFHTCRPLYDSIHSIHHRGVLPTPLDSGTISPLEFALTELNLPAGMLVPNWYWTIAQVILAVAGHFPSHETNTWMKSGQHHLLHHRFFNVNFGLIPREDARYGSLYRENSPTAVAGSDQG</sequence>
<feature type="transmembrane region" description="Helical" evidence="5">
    <location>
        <begin position="181"/>
        <end position="208"/>
    </location>
</feature>
<keyword evidence="2 5" id="KW-0812">Transmembrane</keyword>
<name>A0A518JTG1_9BACT</name>
<feature type="transmembrane region" description="Helical" evidence="5">
    <location>
        <begin position="37"/>
        <end position="70"/>
    </location>
</feature>
<feature type="transmembrane region" description="Helical" evidence="5">
    <location>
        <begin position="125"/>
        <end position="146"/>
    </location>
</feature>
<dbReference type="PANTHER" id="PTHR11863">
    <property type="entry name" value="STEROL DESATURASE"/>
    <property type="match status" value="1"/>
</dbReference>
<evidence type="ECO:0000256" key="1">
    <source>
        <dbReference type="ARBA" id="ARBA00004370"/>
    </source>
</evidence>
<evidence type="ECO:0000256" key="4">
    <source>
        <dbReference type="ARBA" id="ARBA00023136"/>
    </source>
</evidence>
<dbReference type="OrthoDB" id="245405at2"/>
<dbReference type="EMBL" id="CP036348">
    <property type="protein sequence ID" value="QDV68808.1"/>
    <property type="molecule type" value="Genomic_DNA"/>
</dbReference>
<keyword evidence="3 5" id="KW-1133">Transmembrane helix</keyword>
<feature type="domain" description="Fatty acid hydroxylase" evidence="6">
    <location>
        <begin position="250"/>
        <end position="351"/>
    </location>
</feature>
<keyword evidence="4 5" id="KW-0472">Membrane</keyword>
<organism evidence="7 8">
    <name type="scientific">Rosistilla carotiformis</name>
    <dbReference type="NCBI Taxonomy" id="2528017"/>
    <lineage>
        <taxon>Bacteria</taxon>
        <taxon>Pseudomonadati</taxon>
        <taxon>Planctomycetota</taxon>
        <taxon>Planctomycetia</taxon>
        <taxon>Pirellulales</taxon>
        <taxon>Pirellulaceae</taxon>
        <taxon>Rosistilla</taxon>
    </lineage>
</organism>
<keyword evidence="8" id="KW-1185">Reference proteome</keyword>
<evidence type="ECO:0000313" key="8">
    <source>
        <dbReference type="Proteomes" id="UP000315082"/>
    </source>
</evidence>
<dbReference type="GO" id="GO:0016491">
    <property type="term" value="F:oxidoreductase activity"/>
    <property type="evidence" value="ECO:0007669"/>
    <property type="project" value="InterPro"/>
</dbReference>
<dbReference type="GO" id="GO:0008610">
    <property type="term" value="P:lipid biosynthetic process"/>
    <property type="evidence" value="ECO:0007669"/>
    <property type="project" value="InterPro"/>
</dbReference>
<dbReference type="Proteomes" id="UP000315082">
    <property type="component" value="Chromosome"/>
</dbReference>
<dbReference type="InterPro" id="IPR050307">
    <property type="entry name" value="Sterol_Desaturase_Related"/>
</dbReference>
<protein>
    <submittedName>
        <fullName evidence="7">Fatty acid hydroxylase superfamily protein</fullName>
    </submittedName>
</protein>
<dbReference type="AlphaFoldDB" id="A0A518JTG1"/>
<dbReference type="GO" id="GO:0005506">
    <property type="term" value="F:iron ion binding"/>
    <property type="evidence" value="ECO:0007669"/>
    <property type="project" value="InterPro"/>
</dbReference>
<gene>
    <name evidence="7" type="ORF">Poly24_25210</name>
</gene>
<feature type="transmembrane region" description="Helical" evidence="5">
    <location>
        <begin position="90"/>
        <end position="113"/>
    </location>
</feature>
<evidence type="ECO:0000256" key="5">
    <source>
        <dbReference type="SAM" id="Phobius"/>
    </source>
</evidence>
<accession>A0A518JTG1</accession>
<proteinExistence type="predicted"/>
<evidence type="ECO:0000313" key="7">
    <source>
        <dbReference type="EMBL" id="QDV68808.1"/>
    </source>
</evidence>